<keyword evidence="10" id="KW-1185">Reference proteome</keyword>
<reference evidence="9 10" key="1">
    <citation type="submission" date="2016-10" db="EMBL/GenBank/DDBJ databases">
        <authorList>
            <person name="de Groot N.N."/>
        </authorList>
    </citation>
    <scope>NUCLEOTIDE SEQUENCE [LARGE SCALE GENOMIC DNA]</scope>
    <source>
        <strain evidence="9 10">D15d</strain>
    </source>
</reference>
<keyword evidence="3 7" id="KW-1003">Cell membrane</keyword>
<dbReference type="RefSeq" id="WP_103953405.1">
    <property type="nucleotide sequence ID" value="NZ_FNUL01000018.1"/>
</dbReference>
<dbReference type="InterPro" id="IPR051085">
    <property type="entry name" value="MB_O-acyltransferase"/>
</dbReference>
<dbReference type="InterPro" id="IPR004299">
    <property type="entry name" value="MBOAT_fam"/>
</dbReference>
<keyword evidence="7 9" id="KW-0808">Transferase</keyword>
<name>A0A1H5WSE6_9FIRM</name>
<dbReference type="InterPro" id="IPR028362">
    <property type="entry name" value="AlgI"/>
</dbReference>
<evidence type="ECO:0000313" key="10">
    <source>
        <dbReference type="Proteomes" id="UP000236726"/>
    </source>
</evidence>
<keyword evidence="7 9" id="KW-0012">Acyltransferase</keyword>
<feature type="transmembrane region" description="Helical" evidence="8">
    <location>
        <begin position="502"/>
        <end position="526"/>
    </location>
</feature>
<feature type="transmembrane region" description="Helical" evidence="8">
    <location>
        <begin position="342"/>
        <end position="363"/>
    </location>
</feature>
<dbReference type="Proteomes" id="UP000236726">
    <property type="component" value="Unassembled WGS sequence"/>
</dbReference>
<dbReference type="GO" id="GO:0042121">
    <property type="term" value="P:alginic acid biosynthetic process"/>
    <property type="evidence" value="ECO:0007669"/>
    <property type="project" value="InterPro"/>
</dbReference>
<accession>A0A1H5WSE6</accession>
<organism evidence="9 10">
    <name type="scientific">Lachnospira multipara</name>
    <dbReference type="NCBI Taxonomy" id="28051"/>
    <lineage>
        <taxon>Bacteria</taxon>
        <taxon>Bacillati</taxon>
        <taxon>Bacillota</taxon>
        <taxon>Clostridia</taxon>
        <taxon>Lachnospirales</taxon>
        <taxon>Lachnospiraceae</taxon>
        <taxon>Lachnospira</taxon>
    </lineage>
</organism>
<feature type="transmembrane region" description="Helical" evidence="8">
    <location>
        <begin position="369"/>
        <end position="390"/>
    </location>
</feature>
<evidence type="ECO:0000256" key="4">
    <source>
        <dbReference type="ARBA" id="ARBA00022692"/>
    </source>
</evidence>
<sequence length="528" mass="60378">MSFINVSFFLFILLGMIIYYLVPKKFQWFILLVLSVIYYCSFSFKCVYALIYITTIIFVAGLLLTKLDKDCKIACKKEVDGVKLSREEKKVIKAKYTRKRKAVVAIACVLGFGLLALIKYTGFTVSNLNAVFGLSIKTPSFLVPIGLSFFTFQGISYVIDVYQGKCDACTNYLKMLLFVSFFPQIMQGPIGRYNHFVEGGLFAEHKWDLRRAQFGAQRIGWGLFKKLVLADRAGVLVTAVTNTSTIYGGYINVLTLLMYSIQLYMDFSGGIDIVIGVAEIFGVTMDENFRQPYFSKSIGEFWRRWHISLGAWMKDYIFYPFSLTKAMNNLGKWGRKHFGKHFGTVIPICLANLLIFFIVGIWHGAEWRYVIYGIYNGLIIAVSAVLKPYFKKWLEFFHINGESKGWHIVQIIRTFILVNIGWICDISALGMRWGIDFTLGLFKNYHLSQLRLSYLSSFGLAAYDYAILLVGCLIIFIVSLLKERGVNIRESIALKPIALRWVIYYGFFVMILILGYIGTTSGFMYANF</sequence>
<feature type="transmembrane region" description="Helical" evidence="8">
    <location>
        <begin position="50"/>
        <end position="67"/>
    </location>
</feature>
<evidence type="ECO:0000256" key="8">
    <source>
        <dbReference type="SAM" id="Phobius"/>
    </source>
</evidence>
<gene>
    <name evidence="9" type="ORF">SAMN05216537_11813</name>
</gene>
<evidence type="ECO:0000313" key="9">
    <source>
        <dbReference type="EMBL" id="SEG02318.1"/>
    </source>
</evidence>
<keyword evidence="5 8" id="KW-1133">Transmembrane helix</keyword>
<evidence type="ECO:0000256" key="2">
    <source>
        <dbReference type="ARBA" id="ARBA00010323"/>
    </source>
</evidence>
<keyword evidence="6 7" id="KW-0472">Membrane</keyword>
<dbReference type="InterPro" id="IPR024194">
    <property type="entry name" value="Ac/AlaTfrase_AlgI/DltB"/>
</dbReference>
<comment type="subcellular location">
    <subcellularLocation>
        <location evidence="1">Cell membrane</location>
        <topology evidence="1">Multi-pass membrane protein</topology>
    </subcellularLocation>
</comment>
<feature type="transmembrane region" description="Helical" evidence="8">
    <location>
        <begin position="102"/>
        <end position="121"/>
    </location>
</feature>
<comment type="similarity">
    <text evidence="2 7">Belongs to the membrane-bound acyltransferase family.</text>
</comment>
<evidence type="ECO:0000256" key="3">
    <source>
        <dbReference type="ARBA" id="ARBA00022475"/>
    </source>
</evidence>
<dbReference type="PANTHER" id="PTHR13285">
    <property type="entry name" value="ACYLTRANSFERASE"/>
    <property type="match status" value="1"/>
</dbReference>
<evidence type="ECO:0000256" key="1">
    <source>
        <dbReference type="ARBA" id="ARBA00004651"/>
    </source>
</evidence>
<feature type="transmembrane region" description="Helical" evidence="8">
    <location>
        <begin position="141"/>
        <end position="159"/>
    </location>
</feature>
<evidence type="ECO:0000256" key="6">
    <source>
        <dbReference type="ARBA" id="ARBA00023136"/>
    </source>
</evidence>
<keyword evidence="4 8" id="KW-0812">Transmembrane</keyword>
<dbReference type="EMBL" id="FNUL01000018">
    <property type="protein sequence ID" value="SEG02318.1"/>
    <property type="molecule type" value="Genomic_DNA"/>
</dbReference>
<protein>
    <submittedName>
        <fullName evidence="9">D-alanyl-lipoteichoic acid acyltransferase DltB, MBOAT superfamily</fullName>
    </submittedName>
</protein>
<dbReference type="Pfam" id="PF03062">
    <property type="entry name" value="MBOAT"/>
    <property type="match status" value="1"/>
</dbReference>
<feature type="transmembrane region" description="Helical" evidence="8">
    <location>
        <begin position="6"/>
        <end position="22"/>
    </location>
</feature>
<dbReference type="AlphaFoldDB" id="A0A1H5WSE6"/>
<evidence type="ECO:0000256" key="7">
    <source>
        <dbReference type="PIRNR" id="PIRNR016636"/>
    </source>
</evidence>
<dbReference type="PIRSF" id="PIRSF500217">
    <property type="entry name" value="AlgI"/>
    <property type="match status" value="1"/>
</dbReference>
<dbReference type="GO" id="GO:0005886">
    <property type="term" value="C:plasma membrane"/>
    <property type="evidence" value="ECO:0007669"/>
    <property type="project" value="UniProtKB-SubCell"/>
</dbReference>
<dbReference type="PANTHER" id="PTHR13285:SF18">
    <property type="entry name" value="PROTEIN-CYSTEINE N-PALMITOYLTRANSFERASE RASP"/>
    <property type="match status" value="1"/>
</dbReference>
<feature type="transmembrane region" description="Helical" evidence="8">
    <location>
        <begin position="411"/>
        <end position="435"/>
    </location>
</feature>
<evidence type="ECO:0000256" key="5">
    <source>
        <dbReference type="ARBA" id="ARBA00022989"/>
    </source>
</evidence>
<dbReference type="GO" id="GO:0016746">
    <property type="term" value="F:acyltransferase activity"/>
    <property type="evidence" value="ECO:0007669"/>
    <property type="project" value="UniProtKB-KW"/>
</dbReference>
<proteinExistence type="inferred from homology"/>
<dbReference type="PIRSF" id="PIRSF016636">
    <property type="entry name" value="AlgI_DltB"/>
    <property type="match status" value="1"/>
</dbReference>
<feature type="transmembrane region" description="Helical" evidence="8">
    <location>
        <begin position="455"/>
        <end position="481"/>
    </location>
</feature>